<evidence type="ECO:0000313" key="7">
    <source>
        <dbReference type="Proteomes" id="UP000621436"/>
    </source>
</evidence>
<keyword evidence="1" id="KW-0732">Signal</keyword>
<dbReference type="InterPro" id="IPR004843">
    <property type="entry name" value="Calcineurin-like_PHP"/>
</dbReference>
<comment type="similarity">
    <text evidence="2">Belongs to the 5'-nucleotidase family.</text>
</comment>
<keyword evidence="2" id="KW-0547">Nucleotide-binding</keyword>
<dbReference type="GO" id="GO:0000166">
    <property type="term" value="F:nucleotide binding"/>
    <property type="evidence" value="ECO:0007669"/>
    <property type="project" value="UniProtKB-KW"/>
</dbReference>
<dbReference type="PANTHER" id="PTHR11575:SF24">
    <property type="entry name" value="5'-NUCLEOTIDASE"/>
    <property type="match status" value="1"/>
</dbReference>
<dbReference type="PROSITE" id="PS00786">
    <property type="entry name" value="5_NUCLEOTIDASE_2"/>
    <property type="match status" value="1"/>
</dbReference>
<gene>
    <name evidence="6" type="ORF">I0Q91_05730</name>
</gene>
<dbReference type="EMBL" id="JADPIE010000003">
    <property type="protein sequence ID" value="MBF8436568.1"/>
    <property type="molecule type" value="Genomic_DNA"/>
</dbReference>
<dbReference type="Proteomes" id="UP000621436">
    <property type="component" value="Unassembled WGS sequence"/>
</dbReference>
<name>A0A931AXE2_9FIRM</name>
<organism evidence="6 7">
    <name type="scientific">Halonatronomonas betaini</name>
    <dbReference type="NCBI Taxonomy" id="2778430"/>
    <lineage>
        <taxon>Bacteria</taxon>
        <taxon>Bacillati</taxon>
        <taxon>Bacillota</taxon>
        <taxon>Clostridia</taxon>
        <taxon>Halanaerobiales</taxon>
        <taxon>Halarsenatibacteraceae</taxon>
        <taxon>Halonatronomonas</taxon>
    </lineage>
</organism>
<keyword evidence="3" id="KW-0472">Membrane</keyword>
<dbReference type="PANTHER" id="PTHR11575">
    <property type="entry name" value="5'-NUCLEOTIDASE-RELATED"/>
    <property type="match status" value="1"/>
</dbReference>
<feature type="domain" description="5'-Nucleotidase C-terminal" evidence="5">
    <location>
        <begin position="340"/>
        <end position="470"/>
    </location>
</feature>
<dbReference type="Pfam" id="PF00149">
    <property type="entry name" value="Metallophos"/>
    <property type="match status" value="1"/>
</dbReference>
<accession>A0A931AXE2</accession>
<dbReference type="Pfam" id="PF02872">
    <property type="entry name" value="5_nucleotid_C"/>
    <property type="match status" value="1"/>
</dbReference>
<dbReference type="AlphaFoldDB" id="A0A931AXE2"/>
<dbReference type="Gene3D" id="3.60.21.10">
    <property type="match status" value="1"/>
</dbReference>
<dbReference type="InterPro" id="IPR008334">
    <property type="entry name" value="5'-Nucleotdase_C"/>
</dbReference>
<evidence type="ECO:0000313" key="6">
    <source>
        <dbReference type="EMBL" id="MBF8436568.1"/>
    </source>
</evidence>
<sequence length="517" mass="57208">MHKSTVKKLSVVFVMAAMVMAMSAFGLFPGESGELIVEADSHSDYKTVAILHTNDEHGVIENFGKIAWQREQLEEEYDDVFLVSGGDAFSGNPIVDEYVIDDENLRGKPMIETMGAAGYDAMVIGNHEFDYGQERLQDSIDSAYFPMILANMEVDPDEADMAQPQPYAMLETSFGADLTFLGLVQVSGDYPSTLPANLYGLNFLDPIETALEFTHLEDTSDAFIGLTHMGHSWEQELAEEMSELDLIIGGHSHTVVEEPVFVNDTLVTQAGSDTEYLGKVMVTFNEDNEIVEKDSKLIATEDIEGTNEDVEDMIAGFEAEVEEIFARELSYLEEPITGAEDLGAFMTDAVLESDQIADLGYDVDFAFQNSGGIRVSELEAGALTVGDIFELEPFGNDIIIHQMTADDLRSLIGTDSESRGEADLRVAGLNYEVITDADGNLETVNLYYPDGTELDEDTEYTVALNSYIASAYEFTAQDDGENTYLRHNDTIINFVENIISEEDLNEKYHGLSRTHFE</sequence>
<dbReference type="CDD" id="cd00845">
    <property type="entry name" value="MPP_UshA_N_like"/>
    <property type="match status" value="1"/>
</dbReference>
<keyword evidence="7" id="KW-1185">Reference proteome</keyword>
<dbReference type="InterPro" id="IPR006146">
    <property type="entry name" value="5'-Nucleotdase_CS"/>
</dbReference>
<dbReference type="SUPFAM" id="SSF55816">
    <property type="entry name" value="5'-nucleotidase (syn. UDP-sugar hydrolase), C-terminal domain"/>
    <property type="match status" value="1"/>
</dbReference>
<evidence type="ECO:0000256" key="1">
    <source>
        <dbReference type="ARBA" id="ARBA00022729"/>
    </source>
</evidence>
<feature type="transmembrane region" description="Helical" evidence="3">
    <location>
        <begin position="9"/>
        <end position="28"/>
    </location>
</feature>
<dbReference type="InterPro" id="IPR036907">
    <property type="entry name" value="5'-Nucleotdase_C_sf"/>
</dbReference>
<protein>
    <submittedName>
        <fullName evidence="6">5'-nucleotidase C-terminal domain-containing protein</fullName>
    </submittedName>
</protein>
<dbReference type="GO" id="GO:0009166">
    <property type="term" value="P:nucleotide catabolic process"/>
    <property type="evidence" value="ECO:0007669"/>
    <property type="project" value="InterPro"/>
</dbReference>
<dbReference type="InterPro" id="IPR029052">
    <property type="entry name" value="Metallo-depent_PP-like"/>
</dbReference>
<evidence type="ECO:0000256" key="3">
    <source>
        <dbReference type="SAM" id="Phobius"/>
    </source>
</evidence>
<dbReference type="SUPFAM" id="SSF56300">
    <property type="entry name" value="Metallo-dependent phosphatases"/>
    <property type="match status" value="1"/>
</dbReference>
<keyword evidence="3" id="KW-0812">Transmembrane</keyword>
<proteinExistence type="inferred from homology"/>
<dbReference type="Gene3D" id="3.90.780.10">
    <property type="entry name" value="5'-Nucleotidase, C-terminal domain"/>
    <property type="match status" value="1"/>
</dbReference>
<dbReference type="RefSeq" id="WP_270453472.1">
    <property type="nucleotide sequence ID" value="NZ_JADPIE010000003.1"/>
</dbReference>
<reference evidence="6" key="1">
    <citation type="submission" date="2020-11" db="EMBL/GenBank/DDBJ databases">
        <title>Halonatronomonas betainensis gen. nov., sp. nov. a novel haloalkaliphilic representative of the family Halanaerobiacae capable of betaine degradation.</title>
        <authorList>
            <person name="Boltyanskaya Y."/>
            <person name="Kevbrin V."/>
            <person name="Detkova E."/>
            <person name="Grouzdev D.S."/>
            <person name="Koziaeva V."/>
            <person name="Zhilina T."/>
        </authorList>
    </citation>
    <scope>NUCLEOTIDE SEQUENCE</scope>
    <source>
        <strain evidence="6">Z-7014</strain>
    </source>
</reference>
<keyword evidence="2" id="KW-0378">Hydrolase</keyword>
<dbReference type="InterPro" id="IPR006179">
    <property type="entry name" value="5_nucleotidase/apyrase"/>
</dbReference>
<keyword evidence="3" id="KW-1133">Transmembrane helix</keyword>
<comment type="caution">
    <text evidence="6">The sequence shown here is derived from an EMBL/GenBank/DDBJ whole genome shotgun (WGS) entry which is preliminary data.</text>
</comment>
<evidence type="ECO:0000259" key="4">
    <source>
        <dbReference type="Pfam" id="PF00149"/>
    </source>
</evidence>
<feature type="domain" description="Calcineurin-like phosphoesterase" evidence="4">
    <location>
        <begin position="50"/>
        <end position="254"/>
    </location>
</feature>
<dbReference type="PROSITE" id="PS00785">
    <property type="entry name" value="5_NUCLEOTIDASE_1"/>
    <property type="match status" value="1"/>
</dbReference>
<dbReference type="PRINTS" id="PR01607">
    <property type="entry name" value="APYRASEFAMLY"/>
</dbReference>
<dbReference type="GO" id="GO:0046872">
    <property type="term" value="F:metal ion binding"/>
    <property type="evidence" value="ECO:0007669"/>
    <property type="project" value="InterPro"/>
</dbReference>
<evidence type="ECO:0000256" key="2">
    <source>
        <dbReference type="RuleBase" id="RU362119"/>
    </source>
</evidence>
<evidence type="ECO:0000259" key="5">
    <source>
        <dbReference type="Pfam" id="PF02872"/>
    </source>
</evidence>
<dbReference type="GO" id="GO:0016788">
    <property type="term" value="F:hydrolase activity, acting on ester bonds"/>
    <property type="evidence" value="ECO:0007669"/>
    <property type="project" value="InterPro"/>
</dbReference>